<dbReference type="Proteomes" id="UP000245535">
    <property type="component" value="Unassembled WGS sequence"/>
</dbReference>
<evidence type="ECO:0000259" key="5">
    <source>
        <dbReference type="Pfam" id="PF26410"/>
    </source>
</evidence>
<keyword evidence="7" id="KW-1185">Reference proteome</keyword>
<organism evidence="6 7">
    <name type="scientific">Sediminitomix flava</name>
    <dbReference type="NCBI Taxonomy" id="379075"/>
    <lineage>
        <taxon>Bacteria</taxon>
        <taxon>Pseudomonadati</taxon>
        <taxon>Bacteroidota</taxon>
        <taxon>Cytophagia</taxon>
        <taxon>Cytophagales</taxon>
        <taxon>Flammeovirgaceae</taxon>
        <taxon>Sediminitomix</taxon>
    </lineage>
</organism>
<dbReference type="EC" id="3.2.1.78" evidence="2"/>
<proteinExistence type="predicted"/>
<dbReference type="InterPro" id="IPR001547">
    <property type="entry name" value="Glyco_hydro_5"/>
</dbReference>
<accession>A0A315ZHC0</accession>
<dbReference type="Gene3D" id="3.20.20.80">
    <property type="entry name" value="Glycosidases"/>
    <property type="match status" value="1"/>
</dbReference>
<dbReference type="EMBL" id="QGDO01000001">
    <property type="protein sequence ID" value="PWJ44589.1"/>
    <property type="molecule type" value="Genomic_DNA"/>
</dbReference>
<evidence type="ECO:0000313" key="7">
    <source>
        <dbReference type="Proteomes" id="UP000245535"/>
    </source>
</evidence>
<comment type="catalytic activity">
    <reaction evidence="1">
        <text>Random hydrolysis of (1-&gt;4)-beta-D-mannosidic linkages in mannans, galactomannans and glucomannans.</text>
        <dbReference type="EC" id="3.2.1.78"/>
    </reaction>
</comment>
<dbReference type="OrthoDB" id="9801493at2"/>
<dbReference type="InterPro" id="IPR017853">
    <property type="entry name" value="GH"/>
</dbReference>
<evidence type="ECO:0000256" key="1">
    <source>
        <dbReference type="ARBA" id="ARBA00001678"/>
    </source>
</evidence>
<dbReference type="PANTHER" id="PTHR31451">
    <property type="match status" value="1"/>
</dbReference>
<name>A0A315ZHC0_SEDFL</name>
<evidence type="ECO:0000256" key="4">
    <source>
        <dbReference type="ARBA" id="ARBA00023295"/>
    </source>
</evidence>
<comment type="caution">
    <text evidence="6">The sequence shown here is derived from an EMBL/GenBank/DDBJ whole genome shotgun (WGS) entry which is preliminary data.</text>
</comment>
<protein>
    <recommendedName>
        <fullName evidence="2">mannan endo-1,4-beta-mannosidase</fullName>
        <ecNumber evidence="2">3.2.1.78</ecNumber>
    </recommendedName>
</protein>
<dbReference type="InterPro" id="IPR045053">
    <property type="entry name" value="MAN-like"/>
</dbReference>
<dbReference type="AlphaFoldDB" id="A0A315ZHC0"/>
<keyword evidence="3" id="KW-0378">Hydrolase</keyword>
<evidence type="ECO:0000256" key="2">
    <source>
        <dbReference type="ARBA" id="ARBA00012706"/>
    </source>
</evidence>
<keyword evidence="4" id="KW-0326">Glycosidase</keyword>
<sequence>MKKQSINILLGILILLLGVSCSSHKHFVSVSGTQFVHKKKPYYFIGANYWYGMNLGMKGEKGDRARLTRELDHMQELGITNLRILASSDGPLSAPWRVQPTLQPEAGVINEEVAEGLDFLLSEMAKRDMKAVMVLNNFWTWSGGMTQYLEWAGEPEAPYPFDGSNSWDAYIKYTQSFYQNEKAMQLFEDFLTKIINRENSITKRSYKEDGTIMAWQLSNEPRGYESRADYLKWIERTASFIKVQDQKHLVCLGTEGNTPGTNAGINVYEDNFSEHIDYMTMHIWVQNWSWFNPTNAEETYPTAFKNVEAYIKDHVASAQKLGKPIVLEEFGIGRDENNHDPKATTVWKDKYYKALFEKVIENAEQGTSLVGANFWAFAGEGRPKHIHDFWEEGDDYIGDPPHERQGWYSVYDQDTTTLNIISESAQKIQRLNDKKYLKEKSDNEVIDSPKEI</sequence>
<dbReference type="Pfam" id="PF26410">
    <property type="entry name" value="GH5_mannosidase"/>
    <property type="match status" value="1"/>
</dbReference>
<evidence type="ECO:0000256" key="3">
    <source>
        <dbReference type="ARBA" id="ARBA00022801"/>
    </source>
</evidence>
<dbReference type="GO" id="GO:0016985">
    <property type="term" value="F:mannan endo-1,4-beta-mannosidase activity"/>
    <property type="evidence" value="ECO:0007669"/>
    <property type="project" value="TreeGrafter"/>
</dbReference>
<dbReference type="SUPFAM" id="SSF51445">
    <property type="entry name" value="(Trans)glycosidases"/>
    <property type="match status" value="1"/>
</dbReference>
<evidence type="ECO:0000313" key="6">
    <source>
        <dbReference type="EMBL" id="PWJ44589.1"/>
    </source>
</evidence>
<dbReference type="RefSeq" id="WP_109616072.1">
    <property type="nucleotide sequence ID" value="NZ_QGDO01000001.1"/>
</dbReference>
<feature type="domain" description="Glycoside hydrolase family 5" evidence="5">
    <location>
        <begin position="26"/>
        <end position="432"/>
    </location>
</feature>
<dbReference type="PANTHER" id="PTHR31451:SF40">
    <property type="entry name" value="GLYCOSIDE HYDROLASE FAMILY 5 DOMAIN-CONTAINING PROTEIN"/>
    <property type="match status" value="1"/>
</dbReference>
<dbReference type="PROSITE" id="PS51257">
    <property type="entry name" value="PROKAR_LIPOPROTEIN"/>
    <property type="match status" value="1"/>
</dbReference>
<gene>
    <name evidence="6" type="ORF">BC781_101960</name>
</gene>
<reference evidence="6 7" key="1">
    <citation type="submission" date="2018-03" db="EMBL/GenBank/DDBJ databases">
        <title>Genomic Encyclopedia of Archaeal and Bacterial Type Strains, Phase II (KMG-II): from individual species to whole genera.</title>
        <authorList>
            <person name="Goeker M."/>
        </authorList>
    </citation>
    <scope>NUCLEOTIDE SEQUENCE [LARGE SCALE GENOMIC DNA]</scope>
    <source>
        <strain evidence="6 7">DSM 28229</strain>
    </source>
</reference>